<organism evidence="1 2">
    <name type="scientific">Cordyceps javanica</name>
    <dbReference type="NCBI Taxonomy" id="43265"/>
    <lineage>
        <taxon>Eukaryota</taxon>
        <taxon>Fungi</taxon>
        <taxon>Dikarya</taxon>
        <taxon>Ascomycota</taxon>
        <taxon>Pezizomycotina</taxon>
        <taxon>Sordariomycetes</taxon>
        <taxon>Hypocreomycetidae</taxon>
        <taxon>Hypocreales</taxon>
        <taxon>Cordycipitaceae</taxon>
        <taxon>Cordyceps</taxon>
    </lineage>
</organism>
<sequence>MSAPPPHPLLASLLPVKPDNELLLWNGKTSVSLSPQDIEAILARARSGDFWLSHFDIPERTPQRTLALAIDPETGDSVLHIAATFTGEPLRVEEVIRQTDVMTCGQDRSSAARLGALETVLVHQNNAGDSCLHVAARGGWQKAVTYLYRAFCVHESRDYPDVTDSPARERDSYLVEFEELDDWTVDHVCAKRLAFLLLPNSARQTAADVARSAGHVKVAAWLENIATLLNPGGHFTAQNIPQVIEEAQWKFDDQDIASEINRNYEDAL</sequence>
<dbReference type="AlphaFoldDB" id="A0A545V6Q1"/>
<accession>A0A545V6Q1</accession>
<protein>
    <submittedName>
        <fullName evidence="1">Uncharacterized protein</fullName>
    </submittedName>
</protein>
<dbReference type="InterPro" id="IPR036770">
    <property type="entry name" value="Ankyrin_rpt-contain_sf"/>
</dbReference>
<proteinExistence type="predicted"/>
<gene>
    <name evidence="1" type="ORF">IF1G_04621</name>
</gene>
<reference evidence="1 2" key="1">
    <citation type="journal article" date="2019" name="Appl. Microbiol. Biotechnol.">
        <title>Genome sequence of Isaria javanica and comparative genome analysis insights into family S53 peptidase evolution in fungal entomopathogens.</title>
        <authorList>
            <person name="Lin R."/>
            <person name="Zhang X."/>
            <person name="Xin B."/>
            <person name="Zou M."/>
            <person name="Gao Y."/>
            <person name="Qin F."/>
            <person name="Hu Q."/>
            <person name="Xie B."/>
            <person name="Cheng X."/>
        </authorList>
    </citation>
    <scope>NUCLEOTIDE SEQUENCE [LARGE SCALE GENOMIC DNA]</scope>
    <source>
        <strain evidence="1 2">IJ1G</strain>
    </source>
</reference>
<dbReference type="Proteomes" id="UP000315783">
    <property type="component" value="Unassembled WGS sequence"/>
</dbReference>
<dbReference type="OrthoDB" id="4795535at2759"/>
<dbReference type="Gene3D" id="1.25.40.20">
    <property type="entry name" value="Ankyrin repeat-containing domain"/>
    <property type="match status" value="1"/>
</dbReference>
<name>A0A545V6Q1_9HYPO</name>
<evidence type="ECO:0000313" key="1">
    <source>
        <dbReference type="EMBL" id="TQV97381.1"/>
    </source>
</evidence>
<keyword evidence="2" id="KW-1185">Reference proteome</keyword>
<dbReference type="EMBL" id="SPUK01000005">
    <property type="protein sequence ID" value="TQV97381.1"/>
    <property type="molecule type" value="Genomic_DNA"/>
</dbReference>
<comment type="caution">
    <text evidence="1">The sequence shown here is derived from an EMBL/GenBank/DDBJ whole genome shotgun (WGS) entry which is preliminary data.</text>
</comment>
<evidence type="ECO:0000313" key="2">
    <source>
        <dbReference type="Proteomes" id="UP000315783"/>
    </source>
</evidence>